<dbReference type="Proteomes" id="UP000322084">
    <property type="component" value="Unassembled WGS sequence"/>
</dbReference>
<dbReference type="GO" id="GO:0044718">
    <property type="term" value="P:siderophore transmembrane transport"/>
    <property type="evidence" value="ECO:0007669"/>
    <property type="project" value="TreeGrafter"/>
</dbReference>
<proteinExistence type="inferred from homology"/>
<comment type="similarity">
    <text evidence="8 9">Belongs to the TonB-dependent receptor family.</text>
</comment>
<gene>
    <name evidence="12" type="ORF">JCM17844_23970</name>
</gene>
<dbReference type="AlphaFoldDB" id="A0A5A7MS15"/>
<dbReference type="Pfam" id="PF00593">
    <property type="entry name" value="TonB_dep_Rec_b-barrel"/>
    <property type="match status" value="1"/>
</dbReference>
<evidence type="ECO:0000256" key="2">
    <source>
        <dbReference type="ARBA" id="ARBA00022448"/>
    </source>
</evidence>
<accession>A0A5A7MS15</accession>
<dbReference type="PANTHER" id="PTHR30069:SF40">
    <property type="entry name" value="TONB-DEPENDENT RECEPTOR NMB0964-RELATED"/>
    <property type="match status" value="1"/>
</dbReference>
<evidence type="ECO:0000313" key="12">
    <source>
        <dbReference type="EMBL" id="GEQ98760.1"/>
    </source>
</evidence>
<dbReference type="PROSITE" id="PS52016">
    <property type="entry name" value="TONB_DEPENDENT_REC_3"/>
    <property type="match status" value="1"/>
</dbReference>
<dbReference type="RefSeq" id="WP_150000997.1">
    <property type="nucleotide sequence ID" value="NZ_BKCL01000009.1"/>
</dbReference>
<dbReference type="GO" id="GO:0009279">
    <property type="term" value="C:cell outer membrane"/>
    <property type="evidence" value="ECO:0007669"/>
    <property type="project" value="UniProtKB-SubCell"/>
</dbReference>
<feature type="domain" description="TonB-dependent receptor plug" evidence="11">
    <location>
        <begin position="67"/>
        <end position="171"/>
    </location>
</feature>
<protein>
    <submittedName>
        <fullName evidence="12">TonB-dependent receptor</fullName>
    </submittedName>
</protein>
<evidence type="ECO:0000256" key="6">
    <source>
        <dbReference type="ARBA" id="ARBA00023136"/>
    </source>
</evidence>
<evidence type="ECO:0000256" key="9">
    <source>
        <dbReference type="RuleBase" id="RU003357"/>
    </source>
</evidence>
<dbReference type="InterPro" id="IPR000531">
    <property type="entry name" value="Beta-barrel_TonB"/>
</dbReference>
<keyword evidence="12" id="KW-0675">Receptor</keyword>
<dbReference type="PANTHER" id="PTHR30069">
    <property type="entry name" value="TONB-DEPENDENT OUTER MEMBRANE RECEPTOR"/>
    <property type="match status" value="1"/>
</dbReference>
<evidence type="ECO:0000259" key="10">
    <source>
        <dbReference type="Pfam" id="PF00593"/>
    </source>
</evidence>
<sequence length="701" mass="76617">MRSRHTKLLFGAILTGASVAPDVLANTAELQQERPLESQSDQTHLGHNTGGLEEIIVTAHPGARSRYDVLQGTSVLTGEDLEQAVRATIGDSLDRLPGLSQTAFGQGASRPVIRGLSGDRLRVLINDLGSFDASTTSPDHAVALDLSAAKRIEVVRGPATLIYGANAIAGVVNVTDNRVPRALPEDGKADGFIRSSYGTNADEVVNSGALDLNITGGWMAHLDGFYRNHRDFTAPGFLRSEQERLDDPLPEGEDEPFGRANNSGIESWGGTGGLSYVGDNGFIGASISHLDTVYGIPVALEGEEEEGGEEEEEGVRIDIEQLRVDVIGEWTKPFAIFEKASLRFGYGDYDQAELEGDEIGTLFLNEEWEARLDLTQKNRNGWSGTSGVHLRSRDFEAIGLEAFVPPNDTMQWGLYSYQSIETGAWHVDAGVRLDRQTVESVTRSIDRSFTGISLSAGVSYDLGAGYLIGANGFRTERAPNADELFSDGPHLASFTFERGDETLGEETAKGLELSLKKNSGPLTFILNGFYTAYDDFIFERFTGETEDNLPVAQFSATQARFYGLEMEADYLLWQSGERTIKLNAVFDVVEAKNRSDGTPLPRIPPLSVQLGADYQSHWFDIHISGEYAAKQNDIAAFELPTDDYFVLGTTVSIHPFDGRDITLMIEGRNLTDSDIRYHTSFLKDLVPAPGRSIRFTLRAGF</sequence>
<dbReference type="Pfam" id="PF07715">
    <property type="entry name" value="Plug"/>
    <property type="match status" value="1"/>
</dbReference>
<keyword evidence="6 8" id="KW-0472">Membrane</keyword>
<feature type="domain" description="TonB-dependent receptor-like beta-barrel" evidence="10">
    <location>
        <begin position="345"/>
        <end position="670"/>
    </location>
</feature>
<evidence type="ECO:0000256" key="5">
    <source>
        <dbReference type="ARBA" id="ARBA00023077"/>
    </source>
</evidence>
<keyword evidence="4 8" id="KW-0812">Transmembrane</keyword>
<evidence type="ECO:0000256" key="3">
    <source>
        <dbReference type="ARBA" id="ARBA00022452"/>
    </source>
</evidence>
<evidence type="ECO:0000256" key="8">
    <source>
        <dbReference type="PROSITE-ProRule" id="PRU01360"/>
    </source>
</evidence>
<organism evidence="12 13">
    <name type="scientific">Iodidimonas gelatinilytica</name>
    <dbReference type="NCBI Taxonomy" id="1236966"/>
    <lineage>
        <taxon>Bacteria</taxon>
        <taxon>Pseudomonadati</taxon>
        <taxon>Pseudomonadota</taxon>
        <taxon>Alphaproteobacteria</taxon>
        <taxon>Iodidimonadales</taxon>
        <taxon>Iodidimonadaceae</taxon>
        <taxon>Iodidimonas</taxon>
    </lineage>
</organism>
<dbReference type="GO" id="GO:0015344">
    <property type="term" value="F:siderophore uptake transmembrane transporter activity"/>
    <property type="evidence" value="ECO:0007669"/>
    <property type="project" value="TreeGrafter"/>
</dbReference>
<comment type="subcellular location">
    <subcellularLocation>
        <location evidence="1 8">Cell outer membrane</location>
        <topology evidence="1 8">Multi-pass membrane protein</topology>
    </subcellularLocation>
</comment>
<dbReference type="SUPFAM" id="SSF56935">
    <property type="entry name" value="Porins"/>
    <property type="match status" value="1"/>
</dbReference>
<dbReference type="Gene3D" id="2.170.130.10">
    <property type="entry name" value="TonB-dependent receptor, plug domain"/>
    <property type="match status" value="1"/>
</dbReference>
<dbReference type="InterPro" id="IPR037066">
    <property type="entry name" value="Plug_dom_sf"/>
</dbReference>
<evidence type="ECO:0000256" key="1">
    <source>
        <dbReference type="ARBA" id="ARBA00004571"/>
    </source>
</evidence>
<evidence type="ECO:0000256" key="4">
    <source>
        <dbReference type="ARBA" id="ARBA00022692"/>
    </source>
</evidence>
<keyword evidence="2 8" id="KW-0813">Transport</keyword>
<dbReference type="EMBL" id="BKCL01000009">
    <property type="protein sequence ID" value="GEQ98760.1"/>
    <property type="molecule type" value="Genomic_DNA"/>
</dbReference>
<evidence type="ECO:0000313" key="13">
    <source>
        <dbReference type="Proteomes" id="UP000322084"/>
    </source>
</evidence>
<dbReference type="InterPro" id="IPR012910">
    <property type="entry name" value="Plug_dom"/>
</dbReference>
<evidence type="ECO:0000259" key="11">
    <source>
        <dbReference type="Pfam" id="PF07715"/>
    </source>
</evidence>
<evidence type="ECO:0000256" key="7">
    <source>
        <dbReference type="ARBA" id="ARBA00023237"/>
    </source>
</evidence>
<keyword evidence="7 8" id="KW-0998">Cell outer membrane</keyword>
<comment type="caution">
    <text evidence="12">The sequence shown here is derived from an EMBL/GenBank/DDBJ whole genome shotgun (WGS) entry which is preliminary data.</text>
</comment>
<keyword evidence="5 9" id="KW-0798">TonB box</keyword>
<dbReference type="InterPro" id="IPR039426">
    <property type="entry name" value="TonB-dep_rcpt-like"/>
</dbReference>
<dbReference type="InterPro" id="IPR036942">
    <property type="entry name" value="Beta-barrel_TonB_sf"/>
</dbReference>
<dbReference type="Gene3D" id="2.40.170.20">
    <property type="entry name" value="TonB-dependent receptor, beta-barrel domain"/>
    <property type="match status" value="1"/>
</dbReference>
<name>A0A5A7MS15_9PROT</name>
<keyword evidence="3 8" id="KW-1134">Transmembrane beta strand</keyword>
<reference evidence="12 13" key="1">
    <citation type="submission" date="2019-09" db="EMBL/GenBank/DDBJ databases">
        <title>NBRP : Genome information of microbial organism related human and environment.</title>
        <authorList>
            <person name="Hattori M."/>
            <person name="Oshima K."/>
            <person name="Inaba H."/>
            <person name="Suda W."/>
            <person name="Sakamoto M."/>
            <person name="Iino T."/>
            <person name="Kitahara M."/>
            <person name="Oshida Y."/>
            <person name="Iida T."/>
            <person name="Kudo T."/>
            <person name="Itoh T."/>
            <person name="Ohkuma M."/>
        </authorList>
    </citation>
    <scope>NUCLEOTIDE SEQUENCE [LARGE SCALE GENOMIC DNA]</scope>
    <source>
        <strain evidence="12 13">Hi-2</strain>
    </source>
</reference>